<accession>A0A6I2MDX2</accession>
<dbReference type="Pfam" id="PF13523">
    <property type="entry name" value="Acetyltransf_8"/>
    <property type="match status" value="1"/>
</dbReference>
<organism evidence="6 7">
    <name type="scientific">Metabacillus idriensis</name>
    <dbReference type="NCBI Taxonomy" id="324768"/>
    <lineage>
        <taxon>Bacteria</taxon>
        <taxon>Bacillati</taxon>
        <taxon>Bacillota</taxon>
        <taxon>Bacilli</taxon>
        <taxon>Bacillales</taxon>
        <taxon>Bacillaceae</taxon>
        <taxon>Metabacillus</taxon>
    </lineage>
</organism>
<dbReference type="PANTHER" id="PTHR31438:SF1">
    <property type="entry name" value="LYSINE N-ACYLTRANSFERASE C17G9.06C-RELATED"/>
    <property type="match status" value="1"/>
</dbReference>
<evidence type="ECO:0000259" key="5">
    <source>
        <dbReference type="SMART" id="SM01006"/>
    </source>
</evidence>
<keyword evidence="6" id="KW-0808">Transferase</keyword>
<dbReference type="SUPFAM" id="SSF55729">
    <property type="entry name" value="Acyl-CoA N-acyltransferases (Nat)"/>
    <property type="match status" value="1"/>
</dbReference>
<evidence type="ECO:0000313" key="6">
    <source>
        <dbReference type="EMBL" id="MRX53963.1"/>
    </source>
</evidence>
<evidence type="ECO:0000256" key="3">
    <source>
        <dbReference type="ARBA" id="ARBA00020586"/>
    </source>
</evidence>
<feature type="domain" description="Acyltransferase MbtK/IucB-like conserved" evidence="5">
    <location>
        <begin position="36"/>
        <end position="82"/>
    </location>
</feature>
<evidence type="ECO:0000256" key="1">
    <source>
        <dbReference type="ARBA" id="ARBA00003818"/>
    </source>
</evidence>
<sequence>MCIHLQGSKELNPIETLYEFEAVIEDRELNHTISLRPVKITDLEILYVWMHQPHIAPFWKLNVSKEDFYAYLERSVKAEHKRVYLCFVDDLPAGYLIAYSIQHDSIRDFYQAEPGDLGMHLLIGPRELLNKEDGLMIVRAMTAFLMKKFRSRRIIGEPDIRNRIVIPILKEIGGYVADTILLPHKKAALVIGEHDRFNDYMSSKKVTFIKLPSEDIKLLNVEGRSNM</sequence>
<dbReference type="InterPro" id="IPR016181">
    <property type="entry name" value="Acyl_CoA_acyltransferase"/>
</dbReference>
<dbReference type="Gene3D" id="3.40.630.30">
    <property type="match status" value="1"/>
</dbReference>
<dbReference type="SMART" id="SM01006">
    <property type="entry name" value="AlcB"/>
    <property type="match status" value="1"/>
</dbReference>
<evidence type="ECO:0000256" key="4">
    <source>
        <dbReference type="ARBA" id="ARBA00031122"/>
    </source>
</evidence>
<comment type="function">
    <text evidence="1">Acyltransferase required for the direct transfer of medium- to long-chain fatty acyl moieties from a carrier protein (MbtL) on to the epsilon-amino group of lysine residue in the mycobactin core.</text>
</comment>
<dbReference type="Proteomes" id="UP000441585">
    <property type="component" value="Unassembled WGS sequence"/>
</dbReference>
<dbReference type="AlphaFoldDB" id="A0A6I2MDX2"/>
<dbReference type="GO" id="GO:0016410">
    <property type="term" value="F:N-acyltransferase activity"/>
    <property type="evidence" value="ECO:0007669"/>
    <property type="project" value="TreeGrafter"/>
</dbReference>
<name>A0A6I2MDX2_9BACI</name>
<evidence type="ECO:0000313" key="7">
    <source>
        <dbReference type="Proteomes" id="UP000441585"/>
    </source>
</evidence>
<reference evidence="6 7" key="1">
    <citation type="submission" date="2019-11" db="EMBL/GenBank/DDBJ databases">
        <title>Bacillus idriensis genome.</title>
        <authorList>
            <person name="Konopka E.N."/>
            <person name="Newman J.D."/>
        </authorList>
    </citation>
    <scope>NUCLEOTIDE SEQUENCE [LARGE SCALE GENOMIC DNA]</scope>
    <source>
        <strain evidence="6 7">DSM 19097</strain>
    </source>
</reference>
<comment type="caution">
    <text evidence="6">The sequence shown here is derived from an EMBL/GenBank/DDBJ whole genome shotgun (WGS) entry which is preliminary data.</text>
</comment>
<evidence type="ECO:0000256" key="2">
    <source>
        <dbReference type="ARBA" id="ARBA00004924"/>
    </source>
</evidence>
<keyword evidence="7" id="KW-1185">Reference proteome</keyword>
<comment type="pathway">
    <text evidence="2">Siderophore biosynthesis.</text>
</comment>
<dbReference type="GO" id="GO:0019290">
    <property type="term" value="P:siderophore biosynthetic process"/>
    <property type="evidence" value="ECO:0007669"/>
    <property type="project" value="InterPro"/>
</dbReference>
<gene>
    <name evidence="6" type="ORF">GJU41_08250</name>
</gene>
<protein>
    <recommendedName>
        <fullName evidence="3">Lysine N-acyltransferase MbtK</fullName>
    </recommendedName>
    <alternativeName>
        <fullName evidence="4">Mycobactin synthase protein K</fullName>
    </alternativeName>
</protein>
<dbReference type="PANTHER" id="PTHR31438">
    <property type="entry name" value="LYSINE N-ACYLTRANSFERASE C17G9.06C-RELATED"/>
    <property type="match status" value="1"/>
</dbReference>
<proteinExistence type="predicted"/>
<dbReference type="InterPro" id="IPR019432">
    <property type="entry name" value="Acyltransferase_MbtK/IucB-like"/>
</dbReference>
<dbReference type="EMBL" id="WKKF01000001">
    <property type="protein sequence ID" value="MRX53963.1"/>
    <property type="molecule type" value="Genomic_DNA"/>
</dbReference>